<accession>A0A8R1ED94</accession>
<evidence type="ECO:0000313" key="1">
    <source>
        <dbReference type="EnsemblMetazoa" id="CJA32624.1"/>
    </source>
</evidence>
<dbReference type="Proteomes" id="UP000005237">
    <property type="component" value="Unassembled WGS sequence"/>
</dbReference>
<dbReference type="AlphaFoldDB" id="A0A8R1ED94"/>
<proteinExistence type="predicted"/>
<protein>
    <submittedName>
        <fullName evidence="1">Uncharacterized protein</fullName>
    </submittedName>
</protein>
<organism evidence="1 2">
    <name type="scientific">Caenorhabditis japonica</name>
    <dbReference type="NCBI Taxonomy" id="281687"/>
    <lineage>
        <taxon>Eukaryota</taxon>
        <taxon>Metazoa</taxon>
        <taxon>Ecdysozoa</taxon>
        <taxon>Nematoda</taxon>
        <taxon>Chromadorea</taxon>
        <taxon>Rhabditida</taxon>
        <taxon>Rhabditina</taxon>
        <taxon>Rhabditomorpha</taxon>
        <taxon>Rhabditoidea</taxon>
        <taxon>Rhabditidae</taxon>
        <taxon>Peloderinae</taxon>
        <taxon>Caenorhabditis</taxon>
    </lineage>
</organism>
<sequence>MPQESVAKLMAALIRHDSQNPEFPTHWAQFLSLALHGQFPIGVLRETIRKMPDPFRKFGKMVICLLEDKPIDVLRIAGSFEIATADRNLAWILVNCACQMLIHNGYLEME</sequence>
<reference evidence="1" key="2">
    <citation type="submission" date="2022-06" db="UniProtKB">
        <authorList>
            <consortium name="EnsemblMetazoa"/>
        </authorList>
    </citation>
    <scope>IDENTIFICATION</scope>
    <source>
        <strain evidence="1">DF5081</strain>
    </source>
</reference>
<name>A0A8R1ED94_CAEJA</name>
<reference evidence="2" key="1">
    <citation type="submission" date="2010-08" db="EMBL/GenBank/DDBJ databases">
        <authorList>
            <consortium name="Caenorhabditis japonica Sequencing Consortium"/>
            <person name="Wilson R.K."/>
        </authorList>
    </citation>
    <scope>NUCLEOTIDE SEQUENCE [LARGE SCALE GENOMIC DNA]</scope>
    <source>
        <strain evidence="2">DF5081</strain>
    </source>
</reference>
<dbReference type="EnsemblMetazoa" id="CJA32624.1">
    <property type="protein sequence ID" value="CJA32624.1"/>
    <property type="gene ID" value="WBGene00208471"/>
</dbReference>
<keyword evidence="2" id="KW-1185">Reference proteome</keyword>
<evidence type="ECO:0000313" key="2">
    <source>
        <dbReference type="Proteomes" id="UP000005237"/>
    </source>
</evidence>